<reference evidence="1" key="2">
    <citation type="journal article" date="2019" name="Genome Biol. Evol.">
        <title>Day and night: Metabolic profiles and evolutionary relationships of six axenic non-marine cyanobacteria.</title>
        <authorList>
            <person name="Will S.E."/>
            <person name="Henke P."/>
            <person name="Boedeker C."/>
            <person name="Huang S."/>
            <person name="Brinkmann H."/>
            <person name="Rohde M."/>
            <person name="Jarek M."/>
            <person name="Friedl T."/>
            <person name="Seufert S."/>
            <person name="Schumacher M."/>
            <person name="Overmann J."/>
            <person name="Neumann-Schaal M."/>
            <person name="Petersen J."/>
        </authorList>
    </citation>
    <scope>NUCLEOTIDE SEQUENCE [LARGE SCALE GENOMIC DNA]</scope>
    <source>
        <strain evidence="1">PCC 7102</strain>
    </source>
</reference>
<sequence>MNILETAENITVSLLEQLRLAWWLKVVTNNPHCTYYFGPFITESAAKVSQFGYIEDIAQEGAEISSVEVKRFQPKVLTLINDE</sequence>
<keyword evidence="2" id="KW-1185">Reference proteome</keyword>
<evidence type="ECO:0000313" key="1">
    <source>
        <dbReference type="EMBL" id="RUT01738.1"/>
    </source>
</evidence>
<dbReference type="EMBL" id="RSCL01000018">
    <property type="protein sequence ID" value="RUT01738.1"/>
    <property type="molecule type" value="Genomic_DNA"/>
</dbReference>
<organism evidence="1 2">
    <name type="scientific">Dulcicalothrix desertica PCC 7102</name>
    <dbReference type="NCBI Taxonomy" id="232991"/>
    <lineage>
        <taxon>Bacteria</taxon>
        <taxon>Bacillati</taxon>
        <taxon>Cyanobacteriota</taxon>
        <taxon>Cyanophyceae</taxon>
        <taxon>Nostocales</taxon>
        <taxon>Calotrichaceae</taxon>
        <taxon>Dulcicalothrix</taxon>
    </lineage>
</organism>
<dbReference type="Pfam" id="PF08846">
    <property type="entry name" value="DUF1816"/>
    <property type="match status" value="1"/>
</dbReference>
<name>A0A433V6L6_9CYAN</name>
<dbReference type="AlphaFoldDB" id="A0A433V6L6"/>
<protein>
    <recommendedName>
        <fullName evidence="3">DUF1816 domain-containing protein</fullName>
    </recommendedName>
</protein>
<dbReference type="InterPro" id="IPR014945">
    <property type="entry name" value="DUF1816"/>
</dbReference>
<evidence type="ECO:0008006" key="3">
    <source>
        <dbReference type="Google" id="ProtNLM"/>
    </source>
</evidence>
<comment type="caution">
    <text evidence="1">The sequence shown here is derived from an EMBL/GenBank/DDBJ whole genome shotgun (WGS) entry which is preliminary data.</text>
</comment>
<dbReference type="Proteomes" id="UP000271624">
    <property type="component" value="Unassembled WGS sequence"/>
</dbReference>
<gene>
    <name evidence="1" type="ORF">DSM106972_063610</name>
</gene>
<dbReference type="RefSeq" id="WP_201800816.1">
    <property type="nucleotide sequence ID" value="NZ_RSCL01000018.1"/>
</dbReference>
<accession>A0A433V6L6</accession>
<reference evidence="1" key="1">
    <citation type="submission" date="2018-12" db="EMBL/GenBank/DDBJ databases">
        <authorList>
            <person name="Will S."/>
            <person name="Neumann-Schaal M."/>
            <person name="Henke P."/>
        </authorList>
    </citation>
    <scope>NUCLEOTIDE SEQUENCE</scope>
    <source>
        <strain evidence="1">PCC 7102</strain>
    </source>
</reference>
<evidence type="ECO:0000313" key="2">
    <source>
        <dbReference type="Proteomes" id="UP000271624"/>
    </source>
</evidence>
<proteinExistence type="predicted"/>